<dbReference type="Pfam" id="PF13302">
    <property type="entry name" value="Acetyltransf_3"/>
    <property type="match status" value="1"/>
</dbReference>
<evidence type="ECO:0000256" key="1">
    <source>
        <dbReference type="SAM" id="MobiDB-lite"/>
    </source>
</evidence>
<dbReference type="Proteomes" id="UP000689129">
    <property type="component" value="Unassembled WGS sequence"/>
</dbReference>
<gene>
    <name evidence="3" type="ORF">HYQ45_016356</name>
</gene>
<dbReference type="PROSITE" id="PS51186">
    <property type="entry name" value="GNAT"/>
    <property type="match status" value="1"/>
</dbReference>
<evidence type="ECO:0000313" key="3">
    <source>
        <dbReference type="EMBL" id="KAG7115328.1"/>
    </source>
</evidence>
<feature type="region of interest" description="Disordered" evidence="1">
    <location>
        <begin position="1"/>
        <end position="23"/>
    </location>
</feature>
<name>A0A8I2Z702_VERLO</name>
<dbReference type="GO" id="GO:1990189">
    <property type="term" value="F:protein N-terminal-serine acetyltransferase activity"/>
    <property type="evidence" value="ECO:0007669"/>
    <property type="project" value="TreeGrafter"/>
</dbReference>
<feature type="domain" description="N-acetyltransferase" evidence="2">
    <location>
        <begin position="79"/>
        <end position="233"/>
    </location>
</feature>
<comment type="caution">
    <text evidence="3">The sequence shown here is derived from an EMBL/GenBank/DDBJ whole genome shotgun (WGS) entry which is preliminary data.</text>
</comment>
<dbReference type="InterPro" id="IPR000182">
    <property type="entry name" value="GNAT_dom"/>
</dbReference>
<protein>
    <recommendedName>
        <fullName evidence="2">N-acetyltransferase domain-containing protein</fullName>
    </recommendedName>
</protein>
<organism evidence="3 4">
    <name type="scientific">Verticillium longisporum</name>
    <name type="common">Verticillium dahliae var. longisporum</name>
    <dbReference type="NCBI Taxonomy" id="100787"/>
    <lineage>
        <taxon>Eukaryota</taxon>
        <taxon>Fungi</taxon>
        <taxon>Dikarya</taxon>
        <taxon>Ascomycota</taxon>
        <taxon>Pezizomycotina</taxon>
        <taxon>Sordariomycetes</taxon>
        <taxon>Hypocreomycetidae</taxon>
        <taxon>Glomerellales</taxon>
        <taxon>Plectosphaerellaceae</taxon>
        <taxon>Verticillium</taxon>
    </lineage>
</organism>
<accession>A0A8I2Z702</accession>
<proteinExistence type="predicted"/>
<evidence type="ECO:0000313" key="4">
    <source>
        <dbReference type="Proteomes" id="UP000689129"/>
    </source>
</evidence>
<dbReference type="CDD" id="cd04301">
    <property type="entry name" value="NAT_SF"/>
    <property type="match status" value="1"/>
</dbReference>
<sequence length="276" mass="30915">MPHTTGAGKGIARSLASRRDSHKRPLQLWQTTDAMSATQDFKTNFCFPVRVLANDKIKLVPFDKERHAQRFHALAGSDAVLFTYTPSGPWHSLEEFQTEFVEKTSYARPDFFTYAVIDTTRPASAEDDEGELAGMMSYFQSSTTTRTTEIGWVYILPPYQRTHVATNAAGLLVRYALDRPEDGGLGLARVQWRAHARNAGSIKLAHRLGFKDEGITRWHMLFKDGVARGKTGNGRGLPPGGNPQDLWRDTATLSICWDDWVEGGRDLVQAAMDRKQ</sequence>
<dbReference type="GO" id="GO:0008999">
    <property type="term" value="F:protein-N-terminal-alanine acetyltransferase activity"/>
    <property type="evidence" value="ECO:0007669"/>
    <property type="project" value="TreeGrafter"/>
</dbReference>
<reference evidence="3" key="1">
    <citation type="journal article" date="2021" name="Mol. Plant Pathol.">
        <title>A 20-kb lineage-specific genomic region tames virulence in pathogenic amphidiploid Verticillium longisporum.</title>
        <authorList>
            <person name="Harting R."/>
            <person name="Starke J."/>
            <person name="Kusch H."/>
            <person name="Poggeler S."/>
            <person name="Maurus I."/>
            <person name="Schluter R."/>
            <person name="Landesfeind M."/>
            <person name="Bulla I."/>
            <person name="Nowrousian M."/>
            <person name="de Jonge R."/>
            <person name="Stahlhut G."/>
            <person name="Hoff K.J."/>
            <person name="Asshauer K.P."/>
            <person name="Thurmer A."/>
            <person name="Stanke M."/>
            <person name="Daniel R."/>
            <person name="Morgenstern B."/>
            <person name="Thomma B.P.H.J."/>
            <person name="Kronstad J.W."/>
            <person name="Braus-Stromeyer S.A."/>
            <person name="Braus G.H."/>
        </authorList>
    </citation>
    <scope>NUCLEOTIDE SEQUENCE</scope>
    <source>
        <strain evidence="3">Vl32</strain>
    </source>
</reference>
<dbReference type="AlphaFoldDB" id="A0A8I2Z702"/>
<dbReference type="InterPro" id="IPR051908">
    <property type="entry name" value="Ribosomal_N-acetyltransferase"/>
</dbReference>
<dbReference type="EMBL" id="JAEMWZ010000482">
    <property type="protein sequence ID" value="KAG7115328.1"/>
    <property type="molecule type" value="Genomic_DNA"/>
</dbReference>
<evidence type="ECO:0000259" key="2">
    <source>
        <dbReference type="PROSITE" id="PS51186"/>
    </source>
</evidence>
<dbReference type="OrthoDB" id="41238at2759"/>
<dbReference type="PANTHER" id="PTHR43441:SF5">
    <property type="entry name" value="FAMILY ACETYLTRANSFERASE, PUTATIVE-RELATED"/>
    <property type="match status" value="1"/>
</dbReference>
<dbReference type="PANTHER" id="PTHR43441">
    <property type="entry name" value="RIBOSOMAL-PROTEIN-SERINE ACETYLTRANSFERASE"/>
    <property type="match status" value="1"/>
</dbReference>